<keyword evidence="3" id="KW-1185">Reference proteome</keyword>
<dbReference type="EMBL" id="JABDTM020024065">
    <property type="protein sequence ID" value="KAH0814652.1"/>
    <property type="molecule type" value="Genomic_DNA"/>
</dbReference>
<feature type="compositionally biased region" description="Polar residues" evidence="1">
    <location>
        <begin position="104"/>
        <end position="117"/>
    </location>
</feature>
<reference evidence="2" key="2">
    <citation type="submission" date="2021-08" db="EMBL/GenBank/DDBJ databases">
        <authorList>
            <person name="Eriksson T."/>
        </authorList>
    </citation>
    <scope>NUCLEOTIDE SEQUENCE</scope>
    <source>
        <strain evidence="2">Stoneville</strain>
        <tissue evidence="2">Whole head</tissue>
    </source>
</reference>
<evidence type="ECO:0000256" key="1">
    <source>
        <dbReference type="SAM" id="MobiDB-lite"/>
    </source>
</evidence>
<evidence type="ECO:0000313" key="3">
    <source>
        <dbReference type="Proteomes" id="UP000719412"/>
    </source>
</evidence>
<proteinExistence type="predicted"/>
<sequence length="366" mass="42294">MLRRIFRLPDRFPSDNLHQETNTIPIQSRLKELQSRYVTRTLNSNNALAIQTLSTSLKYPARDGRLLNRIPKIPKRKLKHPPTALLSPAYTELPNDLQELVDSTPLTMRSRTNQPQDPQGRRGPHLLPPAPSAPLVLSHCNPSLISEAESSAQTQKREIFPGDLAAQGDWRPGPPAPTSRRRIAAGAVEAHRRRWWNQTFRAVEARWRPPNRINRRLPVPRSSPPCWRHSNEPPTPWRKPWRGCPPGAATHPLSDYFIQQLEEYFAEPTNAHLLAEVKVRVVYKQLRGPVFKRYKAFASRGREFRAVKDRLVTHNGVERTSLRSMRRFKRARWKSARTLKCFVRGKRRSTTDYFLVHPSRVSSPSW</sequence>
<name>A0A8J6HI26_TENMO</name>
<feature type="region of interest" description="Disordered" evidence="1">
    <location>
        <begin position="160"/>
        <end position="180"/>
    </location>
</feature>
<dbReference type="AlphaFoldDB" id="A0A8J6HI26"/>
<feature type="region of interest" description="Disordered" evidence="1">
    <location>
        <begin position="104"/>
        <end position="138"/>
    </location>
</feature>
<organism evidence="2 3">
    <name type="scientific">Tenebrio molitor</name>
    <name type="common">Yellow mealworm beetle</name>
    <dbReference type="NCBI Taxonomy" id="7067"/>
    <lineage>
        <taxon>Eukaryota</taxon>
        <taxon>Metazoa</taxon>
        <taxon>Ecdysozoa</taxon>
        <taxon>Arthropoda</taxon>
        <taxon>Hexapoda</taxon>
        <taxon>Insecta</taxon>
        <taxon>Pterygota</taxon>
        <taxon>Neoptera</taxon>
        <taxon>Endopterygota</taxon>
        <taxon>Coleoptera</taxon>
        <taxon>Polyphaga</taxon>
        <taxon>Cucujiformia</taxon>
        <taxon>Tenebrionidae</taxon>
        <taxon>Tenebrio</taxon>
    </lineage>
</organism>
<accession>A0A8J6HI26</accession>
<reference evidence="2" key="1">
    <citation type="journal article" date="2020" name="J Insects Food Feed">
        <title>The yellow mealworm (Tenebrio molitor) genome: a resource for the emerging insects as food and feed industry.</title>
        <authorList>
            <person name="Eriksson T."/>
            <person name="Andere A."/>
            <person name="Kelstrup H."/>
            <person name="Emery V."/>
            <person name="Picard C."/>
        </authorList>
    </citation>
    <scope>NUCLEOTIDE SEQUENCE</scope>
    <source>
        <strain evidence="2">Stoneville</strain>
        <tissue evidence="2">Whole head</tissue>
    </source>
</reference>
<gene>
    <name evidence="2" type="ORF">GEV33_008139</name>
</gene>
<dbReference type="Proteomes" id="UP000719412">
    <property type="component" value="Unassembled WGS sequence"/>
</dbReference>
<comment type="caution">
    <text evidence="2">The sequence shown here is derived from an EMBL/GenBank/DDBJ whole genome shotgun (WGS) entry which is preliminary data.</text>
</comment>
<protein>
    <submittedName>
        <fullName evidence="2">Uncharacterized protein</fullName>
    </submittedName>
</protein>
<evidence type="ECO:0000313" key="2">
    <source>
        <dbReference type="EMBL" id="KAH0814652.1"/>
    </source>
</evidence>